<keyword evidence="4 8" id="KW-0812">Transmembrane</keyword>
<feature type="transmembrane region" description="Helical" evidence="8">
    <location>
        <begin position="328"/>
        <end position="348"/>
    </location>
</feature>
<dbReference type="InterPro" id="IPR036259">
    <property type="entry name" value="MFS_trans_sf"/>
</dbReference>
<keyword evidence="10" id="KW-0762">Sugar transport</keyword>
<feature type="transmembrane region" description="Helical" evidence="8">
    <location>
        <begin position="395"/>
        <end position="417"/>
    </location>
</feature>
<feature type="transmembrane region" description="Helical" evidence="8">
    <location>
        <begin position="262"/>
        <end position="283"/>
    </location>
</feature>
<evidence type="ECO:0000256" key="3">
    <source>
        <dbReference type="ARBA" id="ARBA00022448"/>
    </source>
</evidence>
<feature type="domain" description="Major facilitator superfamily (MFS) profile" evidence="9">
    <location>
        <begin position="4"/>
        <end position="448"/>
    </location>
</feature>
<evidence type="ECO:0000313" key="10">
    <source>
        <dbReference type="EMBL" id="KAJ5314904.1"/>
    </source>
</evidence>
<comment type="caution">
    <text evidence="10">The sequence shown here is derived from an EMBL/GenBank/DDBJ whole genome shotgun (WGS) entry which is preliminary data.</text>
</comment>
<feature type="transmembrane region" description="Helical" evidence="8">
    <location>
        <begin position="59"/>
        <end position="80"/>
    </location>
</feature>
<comment type="subcellular location">
    <subcellularLocation>
        <location evidence="1">Membrane</location>
        <topology evidence="1">Multi-pass membrane protein</topology>
    </subcellularLocation>
</comment>
<evidence type="ECO:0000256" key="8">
    <source>
        <dbReference type="SAM" id="Phobius"/>
    </source>
</evidence>
<keyword evidence="5 8" id="KW-1133">Transmembrane helix</keyword>
<dbReference type="InterPro" id="IPR005828">
    <property type="entry name" value="MFS_sugar_transport-like"/>
</dbReference>
<evidence type="ECO:0000256" key="7">
    <source>
        <dbReference type="RuleBase" id="RU003346"/>
    </source>
</evidence>
<evidence type="ECO:0000256" key="5">
    <source>
        <dbReference type="ARBA" id="ARBA00022989"/>
    </source>
</evidence>
<accession>A0A9W9PWT1</accession>
<organism evidence="10 11">
    <name type="scientific">Penicillium atrosanguineum</name>
    <dbReference type="NCBI Taxonomy" id="1132637"/>
    <lineage>
        <taxon>Eukaryota</taxon>
        <taxon>Fungi</taxon>
        <taxon>Dikarya</taxon>
        <taxon>Ascomycota</taxon>
        <taxon>Pezizomycotina</taxon>
        <taxon>Eurotiomycetes</taxon>
        <taxon>Eurotiomycetidae</taxon>
        <taxon>Eurotiales</taxon>
        <taxon>Aspergillaceae</taxon>
        <taxon>Penicillium</taxon>
    </lineage>
</organism>
<feature type="transmembrane region" description="Helical" evidence="8">
    <location>
        <begin position="110"/>
        <end position="130"/>
    </location>
</feature>
<dbReference type="SUPFAM" id="SSF103473">
    <property type="entry name" value="MFS general substrate transporter"/>
    <property type="match status" value="1"/>
</dbReference>
<dbReference type="Pfam" id="PF00083">
    <property type="entry name" value="Sugar_tr"/>
    <property type="match status" value="1"/>
</dbReference>
<dbReference type="Gene3D" id="1.20.1250.20">
    <property type="entry name" value="MFS general substrate transporter like domains"/>
    <property type="match status" value="1"/>
</dbReference>
<proteinExistence type="inferred from homology"/>
<dbReference type="PROSITE" id="PS50850">
    <property type="entry name" value="MFS"/>
    <property type="match status" value="1"/>
</dbReference>
<dbReference type="InterPro" id="IPR050360">
    <property type="entry name" value="MFS_Sugar_Transporters"/>
</dbReference>
<feature type="transmembrane region" description="Helical" evidence="8">
    <location>
        <begin position="85"/>
        <end position="104"/>
    </location>
</feature>
<feature type="transmembrane region" description="Helical" evidence="8">
    <location>
        <begin position="423"/>
        <end position="444"/>
    </location>
</feature>
<evidence type="ECO:0000256" key="6">
    <source>
        <dbReference type="ARBA" id="ARBA00023136"/>
    </source>
</evidence>
<protein>
    <submittedName>
        <fullName evidence="10">Sugar transporter</fullName>
    </submittedName>
</protein>
<name>A0A9W9PWT1_9EURO</name>
<keyword evidence="6 8" id="KW-0472">Membrane</keyword>
<dbReference type="NCBIfam" id="TIGR00879">
    <property type="entry name" value="SP"/>
    <property type="match status" value="1"/>
</dbReference>
<comment type="similarity">
    <text evidence="2 7">Belongs to the major facilitator superfamily. Sugar transporter (TC 2.A.1.1) family.</text>
</comment>
<dbReference type="GO" id="GO:0005351">
    <property type="term" value="F:carbohydrate:proton symporter activity"/>
    <property type="evidence" value="ECO:0007669"/>
    <property type="project" value="TreeGrafter"/>
</dbReference>
<dbReference type="PANTHER" id="PTHR48022:SF45">
    <property type="entry name" value="MAJOR FACILITATOR SUPERFAMILY (MFS) PROFILE DOMAIN-CONTAINING PROTEIN-RELATED"/>
    <property type="match status" value="1"/>
</dbReference>
<dbReference type="PRINTS" id="PR00171">
    <property type="entry name" value="SUGRTRNSPORT"/>
</dbReference>
<keyword evidence="3 7" id="KW-0813">Transport</keyword>
<sequence>MMALVGVTMPAIMSFGYNQSMLGGVLTLDSFERQFREIDLTDAAPEEKTYKSTIQGTVVALYAVGGLFGALSCIGLGDILGRKKVIMLASVIQIIGAILMTTAFEFTQLVVSRLIIGLGTGGVLATVPVWQSELSTTSKRGAHVVTIGPFAGLGASLVLFIDFGMSFAPESEGWRVPFALQILLSLTVIGFISILPESPRWLVRQGRIVEAREVLAALEDVDANDLKVEAEILEVESSLKLAGEASVKQVFHMGSQRIFHRAMLAATVMMFLQLTGVNTVTFYTNTIFETYLSLDSVKSRLLAAIYQLVTLIAGAICVYTIEGFGRRGLMLASAAGNAVCLALVAALGSQPDNARAMDGAVVFIFFFHFSYVIGYGGIPFLYAAELSPLKMRGTINGISMGTYWIFCIVITEITPLAFQALEWRFFIIFAGLNVIMMGVVYFLFPETAGRSLEEIDRIFMTSDTIWDTVNAAKRLPHSVPERSRLPKEIPSENSA</sequence>
<feature type="transmembrane region" description="Helical" evidence="8">
    <location>
        <begin position="360"/>
        <end position="383"/>
    </location>
</feature>
<feature type="transmembrane region" description="Helical" evidence="8">
    <location>
        <begin position="303"/>
        <end position="321"/>
    </location>
</feature>
<feature type="transmembrane region" description="Helical" evidence="8">
    <location>
        <begin position="173"/>
        <end position="195"/>
    </location>
</feature>
<dbReference type="InterPro" id="IPR003663">
    <property type="entry name" value="Sugar/inositol_transpt"/>
</dbReference>
<keyword evidence="11" id="KW-1185">Reference proteome</keyword>
<dbReference type="EMBL" id="JAPZBO010000005">
    <property type="protein sequence ID" value="KAJ5314904.1"/>
    <property type="molecule type" value="Genomic_DNA"/>
</dbReference>
<evidence type="ECO:0000256" key="1">
    <source>
        <dbReference type="ARBA" id="ARBA00004141"/>
    </source>
</evidence>
<dbReference type="Proteomes" id="UP001147746">
    <property type="component" value="Unassembled WGS sequence"/>
</dbReference>
<gene>
    <name evidence="10" type="ORF">N7476_005211</name>
</gene>
<dbReference type="AlphaFoldDB" id="A0A9W9PWT1"/>
<dbReference type="GO" id="GO:0016020">
    <property type="term" value="C:membrane"/>
    <property type="evidence" value="ECO:0007669"/>
    <property type="project" value="UniProtKB-SubCell"/>
</dbReference>
<dbReference type="InterPro" id="IPR020846">
    <property type="entry name" value="MFS_dom"/>
</dbReference>
<evidence type="ECO:0000313" key="11">
    <source>
        <dbReference type="Proteomes" id="UP001147746"/>
    </source>
</evidence>
<evidence type="ECO:0000256" key="4">
    <source>
        <dbReference type="ARBA" id="ARBA00022692"/>
    </source>
</evidence>
<dbReference type="PANTHER" id="PTHR48022">
    <property type="entry name" value="PLASTIDIC GLUCOSE TRANSPORTER 4"/>
    <property type="match status" value="1"/>
</dbReference>
<reference evidence="10" key="2">
    <citation type="journal article" date="2023" name="IMA Fungus">
        <title>Comparative genomic study of the Penicillium genus elucidates a diverse pangenome and 15 lateral gene transfer events.</title>
        <authorList>
            <person name="Petersen C."/>
            <person name="Sorensen T."/>
            <person name="Nielsen M.R."/>
            <person name="Sondergaard T.E."/>
            <person name="Sorensen J.L."/>
            <person name="Fitzpatrick D.A."/>
            <person name="Frisvad J.C."/>
            <person name="Nielsen K.L."/>
        </authorList>
    </citation>
    <scope>NUCLEOTIDE SEQUENCE</scope>
    <source>
        <strain evidence="10">IBT 21472</strain>
    </source>
</reference>
<evidence type="ECO:0000259" key="9">
    <source>
        <dbReference type="PROSITE" id="PS50850"/>
    </source>
</evidence>
<feature type="transmembrane region" description="Helical" evidence="8">
    <location>
        <begin position="142"/>
        <end position="161"/>
    </location>
</feature>
<reference evidence="10" key="1">
    <citation type="submission" date="2022-12" db="EMBL/GenBank/DDBJ databases">
        <authorList>
            <person name="Petersen C."/>
        </authorList>
    </citation>
    <scope>NUCLEOTIDE SEQUENCE</scope>
    <source>
        <strain evidence="10">IBT 21472</strain>
    </source>
</reference>
<evidence type="ECO:0000256" key="2">
    <source>
        <dbReference type="ARBA" id="ARBA00010992"/>
    </source>
</evidence>